<protein>
    <submittedName>
        <fullName evidence="3">Uncharacterized protein</fullName>
    </submittedName>
</protein>
<dbReference type="InParanoid" id="A0A251VRY9"/>
<reference evidence="2" key="3">
    <citation type="submission" date="2020-06" db="EMBL/GenBank/DDBJ databases">
        <title>Helianthus annuus Genome sequencing and assembly Release 2.</title>
        <authorList>
            <person name="Gouzy J."/>
            <person name="Langlade N."/>
            <person name="Munos S."/>
        </authorList>
    </citation>
    <scope>NUCLEOTIDE SEQUENCE</scope>
    <source>
        <tissue evidence="2">Leaves</tissue>
    </source>
</reference>
<evidence type="ECO:0000256" key="1">
    <source>
        <dbReference type="SAM" id="MobiDB-lite"/>
    </source>
</evidence>
<sequence>MCVLLQPNTSISPGNYDPENKEDNLLGPSGEIRVFLEGLAEAKDVQSYVKAHPIGDPAITSSHADWDYYSKIIRSFGKKESSDH</sequence>
<dbReference type="AlphaFoldDB" id="A0A251VRY9"/>
<evidence type="ECO:0000313" key="2">
    <source>
        <dbReference type="EMBL" id="KAF5823723.1"/>
    </source>
</evidence>
<reference evidence="3" key="2">
    <citation type="submission" date="2017-02" db="EMBL/GenBank/DDBJ databases">
        <title>Sunflower complete genome.</title>
        <authorList>
            <person name="Langlade N."/>
            <person name="Munos S."/>
        </authorList>
    </citation>
    <scope>NUCLEOTIDE SEQUENCE [LARGE SCALE GENOMIC DNA]</scope>
    <source>
        <tissue evidence="3">Leaves</tissue>
    </source>
</reference>
<accession>A0A251VRY9</accession>
<gene>
    <name evidence="3" type="ORF">HannXRQ_Chr01g0028381</name>
    <name evidence="2" type="ORF">HanXRQr2_Chr01g0041381</name>
</gene>
<dbReference type="EMBL" id="CM007890">
    <property type="protein sequence ID" value="OTG38315.1"/>
    <property type="molecule type" value="Genomic_DNA"/>
</dbReference>
<proteinExistence type="predicted"/>
<dbReference type="Gramene" id="mRNA:HanXRQr2_Chr01g0041381">
    <property type="protein sequence ID" value="mRNA:HanXRQr2_Chr01g0041381"/>
    <property type="gene ID" value="HanXRQr2_Chr01g0041381"/>
</dbReference>
<dbReference type="EMBL" id="MNCJ02000316">
    <property type="protein sequence ID" value="KAF5823723.1"/>
    <property type="molecule type" value="Genomic_DNA"/>
</dbReference>
<feature type="compositionally biased region" description="Polar residues" evidence="1">
    <location>
        <begin position="1"/>
        <end position="13"/>
    </location>
</feature>
<feature type="region of interest" description="Disordered" evidence="1">
    <location>
        <begin position="1"/>
        <end position="21"/>
    </location>
</feature>
<reference evidence="2 4" key="1">
    <citation type="journal article" date="2017" name="Nature">
        <title>The sunflower genome provides insights into oil metabolism, flowering and Asterid evolution.</title>
        <authorList>
            <person name="Badouin H."/>
            <person name="Gouzy J."/>
            <person name="Grassa C.J."/>
            <person name="Murat F."/>
            <person name="Staton S.E."/>
            <person name="Cottret L."/>
            <person name="Lelandais-Briere C."/>
            <person name="Owens G.L."/>
            <person name="Carrere S."/>
            <person name="Mayjonade B."/>
            <person name="Legrand L."/>
            <person name="Gill N."/>
            <person name="Kane N.C."/>
            <person name="Bowers J.E."/>
            <person name="Hubner S."/>
            <person name="Bellec A."/>
            <person name="Berard A."/>
            <person name="Berges H."/>
            <person name="Blanchet N."/>
            <person name="Boniface M.C."/>
            <person name="Brunel D."/>
            <person name="Catrice O."/>
            <person name="Chaidir N."/>
            <person name="Claudel C."/>
            <person name="Donnadieu C."/>
            <person name="Faraut T."/>
            <person name="Fievet G."/>
            <person name="Helmstetter N."/>
            <person name="King M."/>
            <person name="Knapp S.J."/>
            <person name="Lai Z."/>
            <person name="Le Paslier M.C."/>
            <person name="Lippi Y."/>
            <person name="Lorenzon L."/>
            <person name="Mandel J.R."/>
            <person name="Marage G."/>
            <person name="Marchand G."/>
            <person name="Marquand E."/>
            <person name="Bret-Mestries E."/>
            <person name="Morien E."/>
            <person name="Nambeesan S."/>
            <person name="Nguyen T."/>
            <person name="Pegot-Espagnet P."/>
            <person name="Pouilly N."/>
            <person name="Raftis F."/>
            <person name="Sallet E."/>
            <person name="Schiex T."/>
            <person name="Thomas J."/>
            <person name="Vandecasteele C."/>
            <person name="Vares D."/>
            <person name="Vear F."/>
            <person name="Vautrin S."/>
            <person name="Crespi M."/>
            <person name="Mangin B."/>
            <person name="Burke J.M."/>
            <person name="Salse J."/>
            <person name="Munos S."/>
            <person name="Vincourt P."/>
            <person name="Rieseberg L.H."/>
            <person name="Langlade N.B."/>
        </authorList>
    </citation>
    <scope>NUCLEOTIDE SEQUENCE [LARGE SCALE GENOMIC DNA]</scope>
    <source>
        <strain evidence="4">cv. SF193</strain>
        <tissue evidence="2">Leaves</tissue>
    </source>
</reference>
<name>A0A251VRY9_HELAN</name>
<evidence type="ECO:0000313" key="3">
    <source>
        <dbReference type="EMBL" id="OTG38315.1"/>
    </source>
</evidence>
<keyword evidence="4" id="KW-1185">Reference proteome</keyword>
<organism evidence="3 4">
    <name type="scientific">Helianthus annuus</name>
    <name type="common">Common sunflower</name>
    <dbReference type="NCBI Taxonomy" id="4232"/>
    <lineage>
        <taxon>Eukaryota</taxon>
        <taxon>Viridiplantae</taxon>
        <taxon>Streptophyta</taxon>
        <taxon>Embryophyta</taxon>
        <taxon>Tracheophyta</taxon>
        <taxon>Spermatophyta</taxon>
        <taxon>Magnoliopsida</taxon>
        <taxon>eudicotyledons</taxon>
        <taxon>Gunneridae</taxon>
        <taxon>Pentapetalae</taxon>
        <taxon>asterids</taxon>
        <taxon>campanulids</taxon>
        <taxon>Asterales</taxon>
        <taxon>Asteraceae</taxon>
        <taxon>Asteroideae</taxon>
        <taxon>Heliantheae alliance</taxon>
        <taxon>Heliantheae</taxon>
        <taxon>Helianthus</taxon>
    </lineage>
</organism>
<dbReference type="Proteomes" id="UP000215914">
    <property type="component" value="Chromosome 1"/>
</dbReference>
<evidence type="ECO:0000313" key="4">
    <source>
        <dbReference type="Proteomes" id="UP000215914"/>
    </source>
</evidence>